<protein>
    <submittedName>
        <fullName evidence="2">Competence protein CoiA-like family protein</fullName>
    </submittedName>
</protein>
<evidence type="ECO:0000259" key="1">
    <source>
        <dbReference type="Pfam" id="PF06054"/>
    </source>
</evidence>
<accession>A0AAE8L2I3</accession>
<organism evidence="2 3">
    <name type="scientific">Pseudomonas rhodesiae</name>
    <dbReference type="NCBI Taxonomy" id="76760"/>
    <lineage>
        <taxon>Bacteria</taxon>
        <taxon>Pseudomonadati</taxon>
        <taxon>Pseudomonadota</taxon>
        <taxon>Gammaproteobacteria</taxon>
        <taxon>Pseudomonadales</taxon>
        <taxon>Pseudomonadaceae</taxon>
        <taxon>Pseudomonas</taxon>
    </lineage>
</organism>
<gene>
    <name evidence="2" type="ORF">SAMN04490209_5780</name>
</gene>
<sequence length="238" mass="27492">MIPDAFTHDEQPVYAGDYTPQEWDRLKAQSLENPFAFKMGCCSSRAVLKTSINGLQFFAHYSDECASAPETKWHIAGKDMIVGALNLYGVNPRVEVSGGTGKDRWKADVYFEVGDRKIAIELQRSYQHLRDFVRRQERYERYGVECYWLVRDEVAKPLGKSILRKRWIEEFNRTMPPDSFFVNLPTFFFGILNPEADVHVNVHSPRLSTSHFELLAAIFNNNLRWNGKHWSITPDAAV</sequence>
<dbReference type="RefSeq" id="WP_083377948.1">
    <property type="nucleotide sequence ID" value="NZ_BAAAEG010000001.1"/>
</dbReference>
<dbReference type="InterPro" id="IPR010330">
    <property type="entry name" value="CoiA_nuc"/>
</dbReference>
<dbReference type="Proteomes" id="UP000182085">
    <property type="component" value="Chromosome I"/>
</dbReference>
<dbReference type="EMBL" id="LT629801">
    <property type="protein sequence ID" value="SDV16955.1"/>
    <property type="molecule type" value="Genomic_DNA"/>
</dbReference>
<name>A0AAE8L2I3_9PSED</name>
<keyword evidence="3" id="KW-1185">Reference proteome</keyword>
<dbReference type="AlphaFoldDB" id="A0AAE8L2I3"/>
<reference evidence="2 3" key="1">
    <citation type="submission" date="2016-10" db="EMBL/GenBank/DDBJ databases">
        <authorList>
            <person name="Varghese N."/>
            <person name="Submissions S."/>
        </authorList>
    </citation>
    <scope>NUCLEOTIDE SEQUENCE [LARGE SCALE GENOMIC DNA]</scope>
    <source>
        <strain evidence="2 3">BS2777</strain>
    </source>
</reference>
<dbReference type="Pfam" id="PF06054">
    <property type="entry name" value="CoiA_nuc"/>
    <property type="match status" value="1"/>
</dbReference>
<feature type="domain" description="Competence protein CoiA nuclease-like" evidence="1">
    <location>
        <begin position="70"/>
        <end position="164"/>
    </location>
</feature>
<evidence type="ECO:0000313" key="2">
    <source>
        <dbReference type="EMBL" id="SDV16955.1"/>
    </source>
</evidence>
<evidence type="ECO:0000313" key="3">
    <source>
        <dbReference type="Proteomes" id="UP000182085"/>
    </source>
</evidence>
<proteinExistence type="predicted"/>